<feature type="region of interest" description="Disordered" evidence="1">
    <location>
        <begin position="20"/>
        <end position="52"/>
    </location>
</feature>
<reference evidence="2" key="1">
    <citation type="journal article" date="2022" name="bioRxiv">
        <title>Sequencing and chromosome-scale assembly of the giantPleurodeles waltlgenome.</title>
        <authorList>
            <person name="Brown T."/>
            <person name="Elewa A."/>
            <person name="Iarovenko S."/>
            <person name="Subramanian E."/>
            <person name="Araus A.J."/>
            <person name="Petzold A."/>
            <person name="Susuki M."/>
            <person name="Suzuki K.-i.T."/>
            <person name="Hayashi T."/>
            <person name="Toyoda A."/>
            <person name="Oliveira C."/>
            <person name="Osipova E."/>
            <person name="Leigh N.D."/>
            <person name="Simon A."/>
            <person name="Yun M.H."/>
        </authorList>
    </citation>
    <scope>NUCLEOTIDE SEQUENCE</scope>
    <source>
        <strain evidence="2">20211129_DDA</strain>
        <tissue evidence="2">Liver</tissue>
    </source>
</reference>
<evidence type="ECO:0000256" key="1">
    <source>
        <dbReference type="SAM" id="MobiDB-lite"/>
    </source>
</evidence>
<organism evidence="2 3">
    <name type="scientific">Pleurodeles waltl</name>
    <name type="common">Iberian ribbed newt</name>
    <dbReference type="NCBI Taxonomy" id="8319"/>
    <lineage>
        <taxon>Eukaryota</taxon>
        <taxon>Metazoa</taxon>
        <taxon>Chordata</taxon>
        <taxon>Craniata</taxon>
        <taxon>Vertebrata</taxon>
        <taxon>Euteleostomi</taxon>
        <taxon>Amphibia</taxon>
        <taxon>Batrachia</taxon>
        <taxon>Caudata</taxon>
        <taxon>Salamandroidea</taxon>
        <taxon>Salamandridae</taxon>
        <taxon>Pleurodelinae</taxon>
        <taxon>Pleurodeles</taxon>
    </lineage>
</organism>
<dbReference type="EMBL" id="JANPWB010000007">
    <property type="protein sequence ID" value="KAJ1174215.1"/>
    <property type="molecule type" value="Genomic_DNA"/>
</dbReference>
<comment type="caution">
    <text evidence="2">The sequence shown here is derived from an EMBL/GenBank/DDBJ whole genome shotgun (WGS) entry which is preliminary data.</text>
</comment>
<evidence type="ECO:0000313" key="3">
    <source>
        <dbReference type="Proteomes" id="UP001066276"/>
    </source>
</evidence>
<gene>
    <name evidence="2" type="ORF">NDU88_006037</name>
</gene>
<dbReference type="Proteomes" id="UP001066276">
    <property type="component" value="Chromosome 4_1"/>
</dbReference>
<proteinExistence type="predicted"/>
<sequence length="144" mass="16563">MGVSLVFKISERESNNHTEVSFELKALGRDTPGRASQRNPGGESPDSPYFESGSLPIDTALPRRLHCIRCWRPDLCRDADSWLGSRQHMPPTRTAGASSDYWRKLLTPDSYYTFDRHRNVAFFLGVEVVFWMHDWATLVKLRYA</sequence>
<name>A0AAV7TCT1_PLEWA</name>
<evidence type="ECO:0000313" key="2">
    <source>
        <dbReference type="EMBL" id="KAJ1174215.1"/>
    </source>
</evidence>
<accession>A0AAV7TCT1</accession>
<feature type="compositionally biased region" description="Basic and acidic residues" evidence="1">
    <location>
        <begin position="20"/>
        <end position="32"/>
    </location>
</feature>
<protein>
    <submittedName>
        <fullName evidence="2">Uncharacterized protein</fullName>
    </submittedName>
</protein>
<keyword evidence="3" id="KW-1185">Reference proteome</keyword>
<dbReference type="AlphaFoldDB" id="A0AAV7TCT1"/>